<dbReference type="OrthoDB" id="8420433at2"/>
<dbReference type="RefSeq" id="WP_126021107.1">
    <property type="nucleotide sequence ID" value="NZ_RXFT01000002.1"/>
</dbReference>
<evidence type="ECO:0000313" key="2">
    <source>
        <dbReference type="Proteomes" id="UP000281118"/>
    </source>
</evidence>
<dbReference type="Pfam" id="PF19673">
    <property type="entry name" value="DUF6176"/>
    <property type="match status" value="1"/>
</dbReference>
<sequence length="127" mass="14599">MLADVVCQQTMVFELSEVNASTAVIRLLPRSESALAVWRSSMSSLHAQAIESIRQEGVLCESWFSFYIEDEAFLFAVMLRPIGISVKKKELILDLEIDRRHRAFKASWDRALRITCRPLMTHTQIQD</sequence>
<dbReference type="AlphaFoldDB" id="A0A433MGC3"/>
<dbReference type="Proteomes" id="UP000281118">
    <property type="component" value="Unassembled WGS sequence"/>
</dbReference>
<accession>A0A433MGC3</accession>
<name>A0A433MGC3_9BURK</name>
<reference evidence="1 2" key="1">
    <citation type="submission" date="2018-12" db="EMBL/GenBank/DDBJ databases">
        <title>The genome sequences of Variovorax guangxiensis DSM 27352.</title>
        <authorList>
            <person name="Gao J."/>
            <person name="Sun J."/>
        </authorList>
    </citation>
    <scope>NUCLEOTIDE SEQUENCE [LARGE SCALE GENOMIC DNA]</scope>
    <source>
        <strain evidence="1 2">DSM 27352</strain>
    </source>
</reference>
<proteinExistence type="predicted"/>
<organism evidence="1 2">
    <name type="scientific">Variovorax guangxiensis</name>
    <dbReference type="NCBI Taxonomy" id="1775474"/>
    <lineage>
        <taxon>Bacteria</taxon>
        <taxon>Pseudomonadati</taxon>
        <taxon>Pseudomonadota</taxon>
        <taxon>Betaproteobacteria</taxon>
        <taxon>Burkholderiales</taxon>
        <taxon>Comamonadaceae</taxon>
        <taxon>Variovorax</taxon>
    </lineage>
</organism>
<dbReference type="EMBL" id="RXFT01000002">
    <property type="protein sequence ID" value="RUR66948.1"/>
    <property type="molecule type" value="Genomic_DNA"/>
</dbReference>
<comment type="caution">
    <text evidence="1">The sequence shown here is derived from an EMBL/GenBank/DDBJ whole genome shotgun (WGS) entry which is preliminary data.</text>
</comment>
<evidence type="ECO:0000313" key="1">
    <source>
        <dbReference type="EMBL" id="RUR66948.1"/>
    </source>
</evidence>
<protein>
    <submittedName>
        <fullName evidence="1">Uncharacterized protein</fullName>
    </submittedName>
</protein>
<dbReference type="InterPro" id="IPR046174">
    <property type="entry name" value="DUF6176"/>
</dbReference>
<gene>
    <name evidence="1" type="ORF">EJP67_07700</name>
</gene>